<comment type="caution">
    <text evidence="2">The sequence shown here is derived from an EMBL/GenBank/DDBJ whole genome shotgun (WGS) entry which is preliminary data.</text>
</comment>
<dbReference type="AlphaFoldDB" id="A0A9P6R8C2"/>
<dbReference type="Proteomes" id="UP000823405">
    <property type="component" value="Unassembled WGS sequence"/>
</dbReference>
<dbReference type="Gene3D" id="3.80.10.10">
    <property type="entry name" value="Ribonuclease Inhibitor"/>
    <property type="match status" value="1"/>
</dbReference>
<feature type="compositionally biased region" description="Basic residues" evidence="1">
    <location>
        <begin position="235"/>
        <end position="248"/>
    </location>
</feature>
<sequence>MDVSAAEYHHHQTHADPADNMKVHPLMIPEIVSLIGSHIPLFDRRFEAYRYCFVDIWDPKPYLRAGEVCTTWHKILTPMLWYTYDHAIMEKKVPLEVLDRYIKFVRHLSLLDKTHKKHAALWDVLMKHKHIDRLEIHDAVFPLKRLIGPETHTLAELTLSGNCARMHPFLLIFVERQLHLKSLELTRFKFTASDWKRIITNKPFLRKLVIAQQCEFLDHKIEEENEDANKDKIKGAKKKTKRRVKRPRNSMAMEVSRTTAATVARTVNNAADDSIMVNNERSKKRRSDDDGAGNGRVIKRRRRSVLVNTKLPDAKNIGILPITHLVLRDNRLLRPFQEAILEACPHLERLEICYSQKTDGSEVATLVREHCRKLRQLTLRSTRQAWTLAMVEGAPQSVEELVLHTGQLDLQLAAAIRDRKDSLTRLELDFGQGTKGKRRLACILSILQECTELREFTYHNHAEDKVFKDILFKNTWNLPNLRKLRLHGVSPRAKYGGIPQVSSPLGWRQYYGGRKALCCSVRSFEEVGRLGRKPKSPLFDVALLNHVKDLPLLSEVVISEAIYRRL</sequence>
<dbReference type="SUPFAM" id="SSF52047">
    <property type="entry name" value="RNI-like"/>
    <property type="match status" value="1"/>
</dbReference>
<feature type="region of interest" description="Disordered" evidence="1">
    <location>
        <begin position="234"/>
        <end position="256"/>
    </location>
</feature>
<evidence type="ECO:0000256" key="1">
    <source>
        <dbReference type="SAM" id="MobiDB-lite"/>
    </source>
</evidence>
<keyword evidence="3" id="KW-1185">Reference proteome</keyword>
<dbReference type="EMBL" id="JAAAIN010000430">
    <property type="protein sequence ID" value="KAG0314619.1"/>
    <property type="molecule type" value="Genomic_DNA"/>
</dbReference>
<dbReference type="OrthoDB" id="2336808at2759"/>
<reference evidence="2" key="1">
    <citation type="journal article" date="2020" name="Fungal Divers.">
        <title>Resolving the Mortierellaceae phylogeny through synthesis of multi-gene phylogenetics and phylogenomics.</title>
        <authorList>
            <person name="Vandepol N."/>
            <person name="Liber J."/>
            <person name="Desiro A."/>
            <person name="Na H."/>
            <person name="Kennedy M."/>
            <person name="Barry K."/>
            <person name="Grigoriev I.V."/>
            <person name="Miller A.N."/>
            <person name="O'Donnell K."/>
            <person name="Stajich J.E."/>
            <person name="Bonito G."/>
        </authorList>
    </citation>
    <scope>NUCLEOTIDE SEQUENCE</scope>
    <source>
        <strain evidence="2">NVP60</strain>
    </source>
</reference>
<dbReference type="InterPro" id="IPR032675">
    <property type="entry name" value="LRR_dom_sf"/>
</dbReference>
<gene>
    <name evidence="2" type="ORF">BGZ97_009120</name>
</gene>
<evidence type="ECO:0008006" key="4">
    <source>
        <dbReference type="Google" id="ProtNLM"/>
    </source>
</evidence>
<accession>A0A9P6R8C2</accession>
<name>A0A9P6R8C2_9FUNG</name>
<organism evidence="2 3">
    <name type="scientific">Linnemannia gamsii</name>
    <dbReference type="NCBI Taxonomy" id="64522"/>
    <lineage>
        <taxon>Eukaryota</taxon>
        <taxon>Fungi</taxon>
        <taxon>Fungi incertae sedis</taxon>
        <taxon>Mucoromycota</taxon>
        <taxon>Mortierellomycotina</taxon>
        <taxon>Mortierellomycetes</taxon>
        <taxon>Mortierellales</taxon>
        <taxon>Mortierellaceae</taxon>
        <taxon>Linnemannia</taxon>
    </lineage>
</organism>
<evidence type="ECO:0000313" key="2">
    <source>
        <dbReference type="EMBL" id="KAG0314619.1"/>
    </source>
</evidence>
<proteinExistence type="predicted"/>
<protein>
    <recommendedName>
        <fullName evidence="4">F-box domain-containing protein</fullName>
    </recommendedName>
</protein>
<evidence type="ECO:0000313" key="3">
    <source>
        <dbReference type="Proteomes" id="UP000823405"/>
    </source>
</evidence>
<feature type="region of interest" description="Disordered" evidence="1">
    <location>
        <begin position="276"/>
        <end position="297"/>
    </location>
</feature>